<dbReference type="InterPro" id="IPR005331">
    <property type="entry name" value="Sulfotransferase"/>
</dbReference>
<sequence>MILSPGRKYLFIHAPKTGGTSMALALEARAMKDDLMLGDTPKAMQRRRRLKDVQTRGRLWKHATLADLDGLVTPQMLSDLFVFTLVRNPWDRVVSYYHWLRDQGFDHPAVHLAQNLSFEDFVLHPQTLASLRGSQAGHYVTDASGAERCDLFIRLEHVATDIVPLQTHLGFALDLPHANRSARDVAYQGYYTPDSQAAVAQACAEDIARFGYRFAPA</sequence>
<dbReference type="SUPFAM" id="SSF52540">
    <property type="entry name" value="P-loop containing nucleoside triphosphate hydrolases"/>
    <property type="match status" value="1"/>
</dbReference>
<dbReference type="GO" id="GO:0008146">
    <property type="term" value="F:sulfotransferase activity"/>
    <property type="evidence" value="ECO:0007669"/>
    <property type="project" value="InterPro"/>
</dbReference>
<keyword evidence="2" id="KW-1185">Reference proteome</keyword>
<comment type="caution">
    <text evidence="1">The sequence shown here is derived from an EMBL/GenBank/DDBJ whole genome shotgun (WGS) entry which is preliminary data.</text>
</comment>
<dbReference type="EMBL" id="JAMD01000003">
    <property type="protein sequence ID" value="KEJ96577.1"/>
    <property type="molecule type" value="Genomic_DNA"/>
</dbReference>
<proteinExistence type="predicted"/>
<dbReference type="AlphaFoldDB" id="A0A073JFU2"/>
<protein>
    <recommendedName>
        <fullName evidence="3">Type II secretory pathway, pullulanase PulA</fullName>
    </recommendedName>
</protein>
<organism evidence="1 2">
    <name type="scientific">Pseudosulfitobacter pseudonitzschiae</name>
    <dbReference type="NCBI Taxonomy" id="1402135"/>
    <lineage>
        <taxon>Bacteria</taxon>
        <taxon>Pseudomonadati</taxon>
        <taxon>Pseudomonadota</taxon>
        <taxon>Alphaproteobacteria</taxon>
        <taxon>Rhodobacterales</taxon>
        <taxon>Roseobacteraceae</taxon>
        <taxon>Pseudosulfitobacter</taxon>
    </lineage>
</organism>
<dbReference type="Gene3D" id="3.40.50.300">
    <property type="entry name" value="P-loop containing nucleotide triphosphate hydrolases"/>
    <property type="match status" value="1"/>
</dbReference>
<dbReference type="GeneID" id="68869107"/>
<dbReference type="RefSeq" id="WP_037924023.1">
    <property type="nucleotide sequence ID" value="NZ_CP054599.1"/>
</dbReference>
<reference evidence="1 2" key="1">
    <citation type="submission" date="2014-01" db="EMBL/GenBank/DDBJ databases">
        <title>Sulfitobacter sp. H3 (MCCC 1A00686) Genome Sequencing.</title>
        <authorList>
            <person name="Lai Q."/>
            <person name="Hong Z."/>
        </authorList>
    </citation>
    <scope>NUCLEOTIDE SEQUENCE [LARGE SCALE GENOMIC DNA]</scope>
    <source>
        <strain evidence="1 2">H3</strain>
    </source>
</reference>
<dbReference type="OrthoDB" id="288532at2"/>
<gene>
    <name evidence="1" type="ORF">SUH3_14565</name>
</gene>
<evidence type="ECO:0000313" key="1">
    <source>
        <dbReference type="EMBL" id="KEJ96577.1"/>
    </source>
</evidence>
<evidence type="ECO:0008006" key="3">
    <source>
        <dbReference type="Google" id="ProtNLM"/>
    </source>
</evidence>
<name>A0A073JFU2_9RHOB</name>
<accession>A0A073JFU2</accession>
<evidence type="ECO:0000313" key="2">
    <source>
        <dbReference type="Proteomes" id="UP000027746"/>
    </source>
</evidence>
<dbReference type="Proteomes" id="UP000027746">
    <property type="component" value="Unassembled WGS sequence"/>
</dbReference>
<dbReference type="Pfam" id="PF03567">
    <property type="entry name" value="Sulfotransfer_2"/>
    <property type="match status" value="1"/>
</dbReference>
<dbReference type="GO" id="GO:0016020">
    <property type="term" value="C:membrane"/>
    <property type="evidence" value="ECO:0007669"/>
    <property type="project" value="InterPro"/>
</dbReference>
<dbReference type="InterPro" id="IPR027417">
    <property type="entry name" value="P-loop_NTPase"/>
</dbReference>